<organism evidence="2 3">
    <name type="scientific">Kipferlia bialata</name>
    <dbReference type="NCBI Taxonomy" id="797122"/>
    <lineage>
        <taxon>Eukaryota</taxon>
        <taxon>Metamonada</taxon>
        <taxon>Carpediemonas-like organisms</taxon>
        <taxon>Kipferlia</taxon>
    </lineage>
</organism>
<sequence>MRDNLSPLRPPPAFPPRAEEATLLFLDTEATTLHVDESNCVDLVARGSRVMGWARQMEKEGNSTAALYLYQRCVYLLLPVRDSGLVGTQGQGVEAKLTESVGVGVNRAMQLRSSLLQQARPTYPHLVAQFNDLVACASLLEDSGYMDEARGVYMHTLKVLTDGLRSLRGGRGTTDVKALFECVAERVEFIHILHEALSDRGVVGRETNAQHLHSLYMLCMSRPPKELLGYLQKVIPTLPDNPTLSRLVMRCVVGHCCSDHLIDRHRPDRQSASSHAGTWGEVSLFILAYLLQLGADDNPSPSDTVHPLPCTTTEGETGCMGSAPVRCQQFLRAFVCEYPTVQSLSPLSPCLNIALSGSDPRAVEAAATVCVCLLTAEAVKGMYGDVGQWLNAASQAVVLEYLEYRHATSETVHQLEGDAAEQEERTPLVLDPLPLEEEVPTLDHLPPAQSTQCVGGGSMHGSASTAADGVQRQRQSPTYYSGSVLPRLPPSLLPGERERVTVQRSQGRSDSERHPVNRMGARDIPTSTDSLADRLAYVPPAHPTPIEIPSSPVYGQGVHRVGPSPKRGSDPLSSSVSGGVTSAATYGAEEGSALDRLARIEREERQRGRYHRDQGRDTSVHTHVPVPTSPLGVDLSPYASPSSLSSPVHSTVSPVYSDTALGHSLPAHMQPARPKGWT</sequence>
<evidence type="ECO:0000256" key="1">
    <source>
        <dbReference type="SAM" id="MobiDB-lite"/>
    </source>
</evidence>
<proteinExistence type="predicted"/>
<reference evidence="2 3" key="1">
    <citation type="journal article" date="2018" name="PLoS ONE">
        <title>The draft genome of Kipferlia bialata reveals reductive genome evolution in fornicate parasites.</title>
        <authorList>
            <person name="Tanifuji G."/>
            <person name="Takabayashi S."/>
            <person name="Kume K."/>
            <person name="Takagi M."/>
            <person name="Nakayama T."/>
            <person name="Kamikawa R."/>
            <person name="Inagaki Y."/>
            <person name="Hashimoto T."/>
        </authorList>
    </citation>
    <scope>NUCLEOTIDE SEQUENCE [LARGE SCALE GENOMIC DNA]</scope>
    <source>
        <strain evidence="2">NY0173</strain>
    </source>
</reference>
<dbReference type="AlphaFoldDB" id="A0A9K3D1S1"/>
<feature type="region of interest" description="Disordered" evidence="1">
    <location>
        <begin position="546"/>
        <end position="588"/>
    </location>
</feature>
<name>A0A9K3D1S1_9EUKA</name>
<dbReference type="EMBL" id="BDIP01002652">
    <property type="protein sequence ID" value="GIQ86617.1"/>
    <property type="molecule type" value="Genomic_DNA"/>
</dbReference>
<dbReference type="SUPFAM" id="SSF116846">
    <property type="entry name" value="MIT domain"/>
    <property type="match status" value="1"/>
</dbReference>
<comment type="caution">
    <text evidence="2">The sequence shown here is derived from an EMBL/GenBank/DDBJ whole genome shotgun (WGS) entry which is preliminary data.</text>
</comment>
<feature type="compositionally biased region" description="Basic and acidic residues" evidence="1">
    <location>
        <begin position="495"/>
        <end position="515"/>
    </location>
</feature>
<evidence type="ECO:0000313" key="2">
    <source>
        <dbReference type="EMBL" id="GIQ86617.1"/>
    </source>
</evidence>
<feature type="compositionally biased region" description="Low complexity" evidence="1">
    <location>
        <begin position="573"/>
        <end position="585"/>
    </location>
</feature>
<feature type="compositionally biased region" description="Low complexity" evidence="1">
    <location>
        <begin position="636"/>
        <end position="653"/>
    </location>
</feature>
<keyword evidence="3" id="KW-1185">Reference proteome</keyword>
<feature type="compositionally biased region" description="Basic and acidic residues" evidence="1">
    <location>
        <begin position="602"/>
        <end position="620"/>
    </location>
</feature>
<protein>
    <submittedName>
        <fullName evidence="2">Uncharacterized protein</fullName>
    </submittedName>
</protein>
<feature type="region of interest" description="Disordered" evidence="1">
    <location>
        <begin position="451"/>
        <end position="526"/>
    </location>
</feature>
<gene>
    <name evidence="2" type="ORF">KIPB_008500</name>
</gene>
<evidence type="ECO:0000313" key="3">
    <source>
        <dbReference type="Proteomes" id="UP000265618"/>
    </source>
</evidence>
<accession>A0A9K3D1S1</accession>
<feature type="region of interest" description="Disordered" evidence="1">
    <location>
        <begin position="602"/>
        <end position="653"/>
    </location>
</feature>
<dbReference type="Proteomes" id="UP000265618">
    <property type="component" value="Unassembled WGS sequence"/>
</dbReference>
<dbReference type="InterPro" id="IPR036181">
    <property type="entry name" value="MIT_dom_sf"/>
</dbReference>